<dbReference type="Gene3D" id="2.60.40.690">
    <property type="entry name" value="Alpha-macroglobulin, receptor-binding domain"/>
    <property type="match status" value="1"/>
</dbReference>
<reference evidence="2" key="2">
    <citation type="submission" date="2025-09" db="UniProtKB">
        <authorList>
            <consortium name="Ensembl"/>
        </authorList>
    </citation>
    <scope>IDENTIFICATION</scope>
</reference>
<name>A0A8C5NQ59_JUNHY</name>
<dbReference type="GO" id="GO:0005615">
    <property type="term" value="C:extracellular space"/>
    <property type="evidence" value="ECO:0007669"/>
    <property type="project" value="InterPro"/>
</dbReference>
<organism evidence="2 3">
    <name type="scientific">Junco hyemalis</name>
    <name type="common">Dark-eyed junco</name>
    <dbReference type="NCBI Taxonomy" id="40217"/>
    <lineage>
        <taxon>Eukaryota</taxon>
        <taxon>Metazoa</taxon>
        <taxon>Chordata</taxon>
        <taxon>Craniata</taxon>
        <taxon>Vertebrata</taxon>
        <taxon>Euteleostomi</taxon>
        <taxon>Archelosauria</taxon>
        <taxon>Archosauria</taxon>
        <taxon>Dinosauria</taxon>
        <taxon>Saurischia</taxon>
        <taxon>Theropoda</taxon>
        <taxon>Coelurosauria</taxon>
        <taxon>Aves</taxon>
        <taxon>Neognathae</taxon>
        <taxon>Neoaves</taxon>
        <taxon>Telluraves</taxon>
        <taxon>Australaves</taxon>
        <taxon>Passeriformes</taxon>
        <taxon>Passerellidae</taxon>
        <taxon>Junco</taxon>
    </lineage>
</organism>
<dbReference type="Pfam" id="PF07678">
    <property type="entry name" value="TED_complement"/>
    <property type="match status" value="1"/>
</dbReference>
<keyword evidence="3" id="KW-1185">Reference proteome</keyword>
<evidence type="ECO:0000313" key="3">
    <source>
        <dbReference type="Proteomes" id="UP000694408"/>
    </source>
</evidence>
<dbReference type="AlphaFoldDB" id="A0A8C5NQ59"/>
<dbReference type="InterPro" id="IPR036595">
    <property type="entry name" value="A-macroglobulin_rcpt-bd_sf"/>
</dbReference>
<protein>
    <recommendedName>
        <fullName evidence="1">Alpha-macroglobulin receptor-binding domain-containing protein</fullName>
    </recommendedName>
</protein>
<dbReference type="Gene3D" id="2.60.120.1540">
    <property type="match status" value="1"/>
</dbReference>
<dbReference type="SMART" id="SM01361">
    <property type="entry name" value="A2M_recep"/>
    <property type="match status" value="1"/>
</dbReference>
<dbReference type="SUPFAM" id="SSF49410">
    <property type="entry name" value="Alpha-macroglobulin receptor domain"/>
    <property type="match status" value="1"/>
</dbReference>
<feature type="domain" description="Alpha-macroglobulin receptor-binding" evidence="1">
    <location>
        <begin position="336"/>
        <end position="418"/>
    </location>
</feature>
<dbReference type="InterPro" id="IPR009048">
    <property type="entry name" value="A-macroglobulin_rcpt-bd"/>
</dbReference>
<dbReference type="InterPro" id="IPR008930">
    <property type="entry name" value="Terpenoid_cyclase/PrenylTrfase"/>
</dbReference>
<proteinExistence type="predicted"/>
<dbReference type="Ensembl" id="ENSJHYT00000019775.1">
    <property type="protein sequence ID" value="ENSJHYP00000016416.1"/>
    <property type="gene ID" value="ENSJHYG00000012539.1"/>
</dbReference>
<dbReference type="PANTHER" id="PTHR11412">
    <property type="entry name" value="MACROGLOBULIN / COMPLEMENT"/>
    <property type="match status" value="1"/>
</dbReference>
<reference evidence="2" key="1">
    <citation type="submission" date="2025-08" db="UniProtKB">
        <authorList>
            <consortium name="Ensembl"/>
        </authorList>
    </citation>
    <scope>IDENTIFICATION</scope>
</reference>
<dbReference type="Pfam" id="PF07677">
    <property type="entry name" value="A2M_recep"/>
    <property type="match status" value="1"/>
</dbReference>
<dbReference type="InterPro" id="IPR011626">
    <property type="entry name" value="Alpha-macroglobulin_TED"/>
</dbReference>
<accession>A0A8C5NQ59</accession>
<evidence type="ECO:0000313" key="2">
    <source>
        <dbReference type="Ensembl" id="ENSJHYP00000016416.1"/>
    </source>
</evidence>
<dbReference type="PANTHER" id="PTHR11412:SF185">
    <property type="entry name" value="ALPHA-2-MACROGLOBULIN-LIKE PROTEIN 1"/>
    <property type="match status" value="1"/>
</dbReference>
<dbReference type="Proteomes" id="UP000694408">
    <property type="component" value="Unplaced"/>
</dbReference>
<evidence type="ECO:0000259" key="1">
    <source>
        <dbReference type="SMART" id="SM01361"/>
    </source>
</evidence>
<dbReference type="Gene3D" id="1.50.10.20">
    <property type="match status" value="1"/>
</dbReference>
<dbReference type="SUPFAM" id="SSF48239">
    <property type="entry name" value="Terpenoid cyclases/Protein prenyltransferases"/>
    <property type="match status" value="1"/>
</dbReference>
<dbReference type="InterPro" id="IPR050473">
    <property type="entry name" value="A2M/Complement_sys"/>
</dbReference>
<sequence length="418" mass="45932">AGKLPMLILNLTLMTRRSYQRQLLYKHDDGSYSAFGKGDEQGNTWLTAFVARSFGQASSHIYIDKEHVHSALRWLQKHQLPSGCFQSVGKLFNNDLKVGLPDMGVAAGGTHGEDTMLENALHCLKNVTLDETSLYAKALMAYVFTLSKDMETRKQLLDMVQKETGRLLLWGPRDHDCVQGLISVTVAYIVLAHVSKPDSSFNEASVSKLVHWLSAQRNAFGGFASTQDTVVSLQALAQYAALIPQEMRDVKVAVKGKGASPLEFHVHRNNKLVLHQASLPADTGSYTVQATGSGCVYVQVRTCEEQSSQALPLTLKGGLALSSCYSLTYVGNRGTSNMALVEVEMLSGFIPVQSSVKEVRLPLAFLEDIKIYFPDVLGESSLKLNISVEQDIEVQNLKAATVHVYDYYKPGEISLTLV</sequence>